<proteinExistence type="predicted"/>
<sequence length="196" mass="21492">MADGAQTHNTILVEAAKLFASEGYSAVSMRDVANKVGVTPANLYYHFTDKDTLVRETLVHALSERAGALDTIFSEARQPAERIGAFVTWLTHLLFEDEVFARLVFRELLDGDEGRIAYLATTIFERPFLQLIDATAGERRLDARLTAASIVALILGHVQIAVALPYLQGSEPGHVDPETVGRHIASLIERVLQPPA</sequence>
<evidence type="ECO:0000256" key="2">
    <source>
        <dbReference type="ARBA" id="ARBA00023125"/>
    </source>
</evidence>
<dbReference type="AlphaFoldDB" id="A0A212L1J3"/>
<evidence type="ECO:0000256" key="5">
    <source>
        <dbReference type="SAM" id="Phobius"/>
    </source>
</evidence>
<keyword evidence="1" id="KW-0805">Transcription regulation</keyword>
<reference evidence="7" key="1">
    <citation type="submission" date="2016-08" db="EMBL/GenBank/DDBJ databases">
        <authorList>
            <person name="Seilhamer J.J."/>
        </authorList>
    </citation>
    <scope>NUCLEOTIDE SEQUENCE</scope>
    <source>
        <strain evidence="7">86</strain>
    </source>
</reference>
<keyword evidence="5" id="KW-1133">Transmembrane helix</keyword>
<dbReference type="Gene3D" id="1.10.357.10">
    <property type="entry name" value="Tetracycline Repressor, domain 2"/>
    <property type="match status" value="1"/>
</dbReference>
<feature type="domain" description="HTH tetR-type" evidence="6">
    <location>
        <begin position="5"/>
        <end position="65"/>
    </location>
</feature>
<dbReference type="PANTHER" id="PTHR30055">
    <property type="entry name" value="HTH-TYPE TRANSCRIPTIONAL REGULATOR RUTR"/>
    <property type="match status" value="1"/>
</dbReference>
<name>A0A212L1J3_9HYPH</name>
<dbReference type="PROSITE" id="PS50977">
    <property type="entry name" value="HTH_TETR_2"/>
    <property type="match status" value="1"/>
</dbReference>
<dbReference type="SUPFAM" id="SSF46689">
    <property type="entry name" value="Homeodomain-like"/>
    <property type="match status" value="1"/>
</dbReference>
<accession>A0A212L1J3</accession>
<dbReference type="GO" id="GO:0003700">
    <property type="term" value="F:DNA-binding transcription factor activity"/>
    <property type="evidence" value="ECO:0007669"/>
    <property type="project" value="TreeGrafter"/>
</dbReference>
<keyword evidence="2 4" id="KW-0238">DNA-binding</keyword>
<dbReference type="InterPro" id="IPR023772">
    <property type="entry name" value="DNA-bd_HTH_TetR-type_CS"/>
</dbReference>
<organism evidence="7">
    <name type="scientific">uncultured Pleomorphomonas sp</name>
    <dbReference type="NCBI Taxonomy" id="442121"/>
    <lineage>
        <taxon>Bacteria</taxon>
        <taxon>Pseudomonadati</taxon>
        <taxon>Pseudomonadota</taxon>
        <taxon>Alphaproteobacteria</taxon>
        <taxon>Hyphomicrobiales</taxon>
        <taxon>Pleomorphomonadaceae</taxon>
        <taxon>Pleomorphomonas</taxon>
        <taxon>environmental samples</taxon>
    </lineage>
</organism>
<feature type="DNA-binding region" description="H-T-H motif" evidence="4">
    <location>
        <begin position="28"/>
        <end position="47"/>
    </location>
</feature>
<evidence type="ECO:0000256" key="4">
    <source>
        <dbReference type="PROSITE-ProRule" id="PRU00335"/>
    </source>
</evidence>
<gene>
    <name evidence="7" type="ORF">KL86PLE_100167</name>
</gene>
<dbReference type="InterPro" id="IPR001647">
    <property type="entry name" value="HTH_TetR"/>
</dbReference>
<dbReference type="Pfam" id="PF00440">
    <property type="entry name" value="TetR_N"/>
    <property type="match status" value="1"/>
</dbReference>
<dbReference type="GO" id="GO:0000976">
    <property type="term" value="F:transcription cis-regulatory region binding"/>
    <property type="evidence" value="ECO:0007669"/>
    <property type="project" value="TreeGrafter"/>
</dbReference>
<dbReference type="PROSITE" id="PS01081">
    <property type="entry name" value="HTH_TETR_1"/>
    <property type="match status" value="1"/>
</dbReference>
<evidence type="ECO:0000256" key="3">
    <source>
        <dbReference type="ARBA" id="ARBA00023163"/>
    </source>
</evidence>
<evidence type="ECO:0000313" key="7">
    <source>
        <dbReference type="EMBL" id="SCM71415.1"/>
    </source>
</evidence>
<dbReference type="RefSeq" id="WP_100081747.1">
    <property type="nucleotide sequence ID" value="NZ_LT608334.1"/>
</dbReference>
<evidence type="ECO:0000259" key="6">
    <source>
        <dbReference type="PROSITE" id="PS50977"/>
    </source>
</evidence>
<keyword evidence="5" id="KW-0472">Membrane</keyword>
<dbReference type="EMBL" id="FMJD01000002">
    <property type="protein sequence ID" value="SCM71415.1"/>
    <property type="molecule type" value="Genomic_DNA"/>
</dbReference>
<keyword evidence="5" id="KW-0812">Transmembrane</keyword>
<dbReference type="InterPro" id="IPR050109">
    <property type="entry name" value="HTH-type_TetR-like_transc_reg"/>
</dbReference>
<feature type="transmembrane region" description="Helical" evidence="5">
    <location>
        <begin position="145"/>
        <end position="167"/>
    </location>
</feature>
<dbReference type="InterPro" id="IPR009057">
    <property type="entry name" value="Homeodomain-like_sf"/>
</dbReference>
<protein>
    <submittedName>
        <fullName evidence="7">Transcriptional regulator, TetR family</fullName>
    </submittedName>
</protein>
<dbReference type="PANTHER" id="PTHR30055:SF234">
    <property type="entry name" value="HTH-TYPE TRANSCRIPTIONAL REGULATOR BETI"/>
    <property type="match status" value="1"/>
</dbReference>
<dbReference type="PRINTS" id="PR00455">
    <property type="entry name" value="HTHTETR"/>
</dbReference>
<keyword evidence="3" id="KW-0804">Transcription</keyword>
<evidence type="ECO:0000256" key="1">
    <source>
        <dbReference type="ARBA" id="ARBA00023015"/>
    </source>
</evidence>